<dbReference type="OrthoDB" id="6803299at2"/>
<evidence type="ECO:0000313" key="8">
    <source>
        <dbReference type="EMBL" id="KUM98487.1"/>
    </source>
</evidence>
<dbReference type="STRING" id="67285.AQI88_02020"/>
<reference evidence="8 9" key="1">
    <citation type="submission" date="2015-10" db="EMBL/GenBank/DDBJ databases">
        <title>Draft genome sequence of Streptomyces cellostaticus DSM 40189, type strain for the species Streptomyces cellostaticus.</title>
        <authorList>
            <person name="Ruckert C."/>
            <person name="Winkler A."/>
            <person name="Kalinowski J."/>
            <person name="Kampfer P."/>
            <person name="Glaeser S."/>
        </authorList>
    </citation>
    <scope>NUCLEOTIDE SEQUENCE [LARGE SCALE GENOMIC DNA]</scope>
    <source>
        <strain evidence="8 9">DSM 40189</strain>
    </source>
</reference>
<dbReference type="Pfam" id="PF07690">
    <property type="entry name" value="MFS_1"/>
    <property type="match status" value="1"/>
</dbReference>
<feature type="transmembrane region" description="Helical" evidence="7">
    <location>
        <begin position="296"/>
        <end position="314"/>
    </location>
</feature>
<evidence type="ECO:0008006" key="10">
    <source>
        <dbReference type="Google" id="ProtNLM"/>
    </source>
</evidence>
<comment type="subcellular location">
    <subcellularLocation>
        <location evidence="1">Cell membrane</location>
        <topology evidence="1">Multi-pass membrane protein</topology>
    </subcellularLocation>
</comment>
<comment type="caution">
    <text evidence="8">The sequence shown here is derived from an EMBL/GenBank/DDBJ whole genome shotgun (WGS) entry which is preliminary data.</text>
</comment>
<name>A0A101NSS3_9ACTN</name>
<dbReference type="GO" id="GO:0022857">
    <property type="term" value="F:transmembrane transporter activity"/>
    <property type="evidence" value="ECO:0007669"/>
    <property type="project" value="InterPro"/>
</dbReference>
<feature type="transmembrane region" description="Helical" evidence="7">
    <location>
        <begin position="229"/>
        <end position="254"/>
    </location>
</feature>
<evidence type="ECO:0000313" key="9">
    <source>
        <dbReference type="Proteomes" id="UP000054241"/>
    </source>
</evidence>
<evidence type="ECO:0000256" key="3">
    <source>
        <dbReference type="ARBA" id="ARBA00022475"/>
    </source>
</evidence>
<feature type="transmembrane region" description="Helical" evidence="7">
    <location>
        <begin position="362"/>
        <end position="385"/>
    </location>
</feature>
<organism evidence="8 9">
    <name type="scientific">Streptomyces cellostaticus</name>
    <dbReference type="NCBI Taxonomy" id="67285"/>
    <lineage>
        <taxon>Bacteria</taxon>
        <taxon>Bacillati</taxon>
        <taxon>Actinomycetota</taxon>
        <taxon>Actinomycetes</taxon>
        <taxon>Kitasatosporales</taxon>
        <taxon>Streptomycetaceae</taxon>
        <taxon>Streptomyces</taxon>
    </lineage>
</organism>
<feature type="transmembrane region" description="Helical" evidence="7">
    <location>
        <begin position="26"/>
        <end position="48"/>
    </location>
</feature>
<dbReference type="InterPro" id="IPR011701">
    <property type="entry name" value="MFS"/>
</dbReference>
<evidence type="ECO:0000256" key="2">
    <source>
        <dbReference type="ARBA" id="ARBA00022448"/>
    </source>
</evidence>
<keyword evidence="4 7" id="KW-0812">Transmembrane</keyword>
<keyword evidence="2" id="KW-0813">Transport</keyword>
<keyword evidence="6 7" id="KW-0472">Membrane</keyword>
<keyword evidence="3" id="KW-1003">Cell membrane</keyword>
<dbReference type="EMBL" id="LMWL01000004">
    <property type="protein sequence ID" value="KUM98487.1"/>
    <property type="molecule type" value="Genomic_DNA"/>
</dbReference>
<sequence length="435" mass="44788">MSKWGALRRAALSRAGVPDAPAAKRWALVAVVDAVGTGMFLPISVLYFTVVVGLSAGAVGAGLGIAGLVGSVATPLSGTLIDRFGARKVVVCCWAAGALAYVGYLGVHGWGGLVAVASVAHVADRMVNPARKVFLTTIADAEDQVPLMAFQRAVLNVGFGLGGLATAAVLAIGSHTGYHAVLLVNAVSYAGAIALVLTIPVIRPVPSARPREADGPRAGYRQVLADRRYVGLALLNILVLMYSTTFTIGMPLWVYEYTSAPASLVGLLFTFNTVLVVLLQMRAARSCNSLDRAPRVYRLAAALFVLAAAGYWAAHRFGHATAVAIGLLAVAVLAHTLTELFGAVGEWTVSMTLAPERLRGRYLSLFGLSLSAQEAIGPALVTGLIAADADLAWFALAALLALGCLLSARLVRTAAGPDAAAEPAPSSGSAVPPAS</sequence>
<dbReference type="AlphaFoldDB" id="A0A101NSS3"/>
<accession>A0A101NSS3</accession>
<dbReference type="Gene3D" id="1.20.1250.20">
    <property type="entry name" value="MFS general substrate transporter like domains"/>
    <property type="match status" value="1"/>
</dbReference>
<gene>
    <name evidence="8" type="ORF">AQI88_02020</name>
</gene>
<dbReference type="PANTHER" id="PTHR23517:SF2">
    <property type="entry name" value="MULTIDRUG RESISTANCE PROTEIN MDTH"/>
    <property type="match status" value="1"/>
</dbReference>
<evidence type="ECO:0000256" key="1">
    <source>
        <dbReference type="ARBA" id="ARBA00004651"/>
    </source>
</evidence>
<keyword evidence="5 7" id="KW-1133">Transmembrane helix</keyword>
<dbReference type="InterPro" id="IPR050171">
    <property type="entry name" value="MFS_Transporters"/>
</dbReference>
<feature type="transmembrane region" description="Helical" evidence="7">
    <location>
        <begin position="54"/>
        <end position="73"/>
    </location>
</feature>
<dbReference type="GO" id="GO:0005886">
    <property type="term" value="C:plasma membrane"/>
    <property type="evidence" value="ECO:0007669"/>
    <property type="project" value="UniProtKB-SubCell"/>
</dbReference>
<feature type="transmembrane region" description="Helical" evidence="7">
    <location>
        <begin position="320"/>
        <end position="341"/>
    </location>
</feature>
<dbReference type="Proteomes" id="UP000054241">
    <property type="component" value="Unassembled WGS sequence"/>
</dbReference>
<feature type="transmembrane region" description="Helical" evidence="7">
    <location>
        <begin position="178"/>
        <end position="202"/>
    </location>
</feature>
<evidence type="ECO:0000256" key="4">
    <source>
        <dbReference type="ARBA" id="ARBA00022692"/>
    </source>
</evidence>
<proteinExistence type="predicted"/>
<protein>
    <recommendedName>
        <fullName evidence="10">MFS transporter</fullName>
    </recommendedName>
</protein>
<evidence type="ECO:0000256" key="5">
    <source>
        <dbReference type="ARBA" id="ARBA00022989"/>
    </source>
</evidence>
<dbReference type="PANTHER" id="PTHR23517">
    <property type="entry name" value="RESISTANCE PROTEIN MDTM, PUTATIVE-RELATED-RELATED"/>
    <property type="match status" value="1"/>
</dbReference>
<feature type="transmembrane region" description="Helical" evidence="7">
    <location>
        <begin position="260"/>
        <end position="284"/>
    </location>
</feature>
<dbReference type="InterPro" id="IPR036259">
    <property type="entry name" value="MFS_trans_sf"/>
</dbReference>
<evidence type="ECO:0000256" key="6">
    <source>
        <dbReference type="ARBA" id="ARBA00023136"/>
    </source>
</evidence>
<feature type="transmembrane region" description="Helical" evidence="7">
    <location>
        <begin position="391"/>
        <end position="411"/>
    </location>
</feature>
<feature type="transmembrane region" description="Helical" evidence="7">
    <location>
        <begin position="153"/>
        <end position="172"/>
    </location>
</feature>
<evidence type="ECO:0000256" key="7">
    <source>
        <dbReference type="SAM" id="Phobius"/>
    </source>
</evidence>
<dbReference type="RefSeq" id="WP_066990719.1">
    <property type="nucleotide sequence ID" value="NZ_BNDU01000004.1"/>
</dbReference>
<dbReference type="SUPFAM" id="SSF103473">
    <property type="entry name" value="MFS general substrate transporter"/>
    <property type="match status" value="1"/>
</dbReference>
<feature type="transmembrane region" description="Helical" evidence="7">
    <location>
        <begin position="110"/>
        <end position="127"/>
    </location>
</feature>
<keyword evidence="9" id="KW-1185">Reference proteome</keyword>